<accession>A0AAN6V6R8</accession>
<dbReference type="GeneID" id="87813132"/>
<keyword evidence="3" id="KW-1185">Reference proteome</keyword>
<feature type="region of interest" description="Disordered" evidence="1">
    <location>
        <begin position="417"/>
        <end position="446"/>
    </location>
</feature>
<dbReference type="Proteomes" id="UP001302676">
    <property type="component" value="Unassembled WGS sequence"/>
</dbReference>
<evidence type="ECO:0000313" key="2">
    <source>
        <dbReference type="EMBL" id="KAK4145847.1"/>
    </source>
</evidence>
<dbReference type="CDD" id="cd00882">
    <property type="entry name" value="Ras_like_GTPase"/>
    <property type="match status" value="1"/>
</dbReference>
<name>A0AAN6V6R8_9PEZI</name>
<dbReference type="SUPFAM" id="SSF52540">
    <property type="entry name" value="P-loop containing nucleoside triphosphate hydrolases"/>
    <property type="match status" value="1"/>
</dbReference>
<dbReference type="Gene3D" id="3.40.50.300">
    <property type="entry name" value="P-loop containing nucleotide triphosphate hydrolases"/>
    <property type="match status" value="1"/>
</dbReference>
<organism evidence="2 3">
    <name type="scientific">Dichotomopilus funicola</name>
    <dbReference type="NCBI Taxonomy" id="1934379"/>
    <lineage>
        <taxon>Eukaryota</taxon>
        <taxon>Fungi</taxon>
        <taxon>Dikarya</taxon>
        <taxon>Ascomycota</taxon>
        <taxon>Pezizomycotina</taxon>
        <taxon>Sordariomycetes</taxon>
        <taxon>Sordariomycetidae</taxon>
        <taxon>Sordariales</taxon>
        <taxon>Chaetomiaceae</taxon>
        <taxon>Dichotomopilus</taxon>
    </lineage>
</organism>
<dbReference type="AlphaFoldDB" id="A0AAN6V6R8"/>
<dbReference type="InterPro" id="IPR027417">
    <property type="entry name" value="P-loop_NTPase"/>
</dbReference>
<evidence type="ECO:0000256" key="1">
    <source>
        <dbReference type="SAM" id="MobiDB-lite"/>
    </source>
</evidence>
<protein>
    <recommendedName>
        <fullName evidence="4">G domain-containing protein</fullName>
    </recommendedName>
</protein>
<sequence length="1280" mass="141046">MVLTKPALGEDVQLGMLHDVRSGQFFAGLSLWDNNVINAKQQVEGQQVQDPDFTYTTSLDDARVWAGLDLEGCLNLDLGITKATGWAMYLKDNTTNIYEARIDVSFRVARRIRRIPQNTLSLMQHQHNLDDPRFTHFVAEVVEGGSATLTFVQSCSSREEAKTVTSRLKTDIASFLVGIGTSFDVASQSETDAENLKISYSGAMAEEVIDMEHARVIARGMPTKLGRQLNTLSYTLLPISDLESSVRREVRAIDANLVAKVAAVLKAGSTAWTALTNLAEKDVFRISFPAIEKQIRNFQAAFAEAKTGFTASARRILPELRDGTTDYNTTSSELLAAAALFEQRTKLAEQFIAKKLTEELVLGETVASLLNDGFENRLGPFTTTSLAKTEAPRLLLSFGGASISRYQHPLQKELASTTLDSARSGSFDTRRSTADSEDDEDDDVEDEWFENQRTVANVREACAALRQQRLFAPPTVSFGVSSIEKAYRPVAGSGKMKRVKTIPGDIVLQQDGRLLIVTSLLPTAPAAPKLAIKDQLLTATWSRERSEAEELAIPTSGFTIRFRPLPNALKDGAFPRATPNEAFTEILCDAETTTVVIDKSNNGGVSLLDDCDYEVTLCVETPVGPSARSKCAVGRTLRLPSVASRMIDFYFNDKQRLSCQRRGATPWELYQTGGKDSLFLGLSVKAERRSTQEPFLDELAVRIVDVAAEFEPEIEAALTQDQDNTIVVVFAGTSGHGKSTEINAFISYLLGGEVDDPVRLMVIDDRGANQAQAVTQCVTCYRIRPLSPLFEGKTLLIVDTPGYGDTRGVERDAFVTAAMSEFFKTIGHVNAIIFTCRANEVRTTLLSPVSTYVFSLFARDVQGCLRTIYTFSDAGAPLARAALQELQWPVQNGEVEVNNAAFTIEIDNQNVDKLRDWWLMSVKGQYQVMQMLLRMPPVPTAQSAAVTKTRLTLEQKCKLVEKKILRTANDAQNLIARLDALANAVGAAPGDKILVIQDKSVEKPVPGGKATTLCLDCNWTCHKICAYSDNEEKKLCVAMTGDKCDQCKGRCHWTRHKNAQHIIVVEQFSEWVVPEDLIKLWNTNNNTLEGALLNAINTYLALQEELRDDILILAQMTEVLKSTALLHDPTALLGYIQTLILTARARGAPPEQLLQLTTAKNTLLLTLEVRKRGVQASVQSQVLLQVLGAVREEMHRRMKLQPRERATEEAKSCSLYNNLRECLPPEIQSKAPDPLKVKRVNWMGRTIAGALYPENLQAVVKLVQVVLKDGGVVAALAAAN</sequence>
<feature type="compositionally biased region" description="Acidic residues" evidence="1">
    <location>
        <begin position="435"/>
        <end position="446"/>
    </location>
</feature>
<dbReference type="RefSeq" id="XP_062639218.1">
    <property type="nucleotide sequence ID" value="XM_062776519.1"/>
</dbReference>
<gene>
    <name evidence="2" type="ORF">C8A04DRAFT_10268</name>
</gene>
<dbReference type="PANTHER" id="PTHR31594">
    <property type="entry name" value="AIG1-TYPE G DOMAIN-CONTAINING PROTEIN"/>
    <property type="match status" value="1"/>
</dbReference>
<evidence type="ECO:0000313" key="3">
    <source>
        <dbReference type="Proteomes" id="UP001302676"/>
    </source>
</evidence>
<reference evidence="2" key="2">
    <citation type="submission" date="2023-05" db="EMBL/GenBank/DDBJ databases">
        <authorList>
            <consortium name="Lawrence Berkeley National Laboratory"/>
            <person name="Steindorff A."/>
            <person name="Hensen N."/>
            <person name="Bonometti L."/>
            <person name="Westerberg I."/>
            <person name="Brannstrom I.O."/>
            <person name="Guillou S."/>
            <person name="Cros-Aarteil S."/>
            <person name="Calhoun S."/>
            <person name="Haridas S."/>
            <person name="Kuo A."/>
            <person name="Mondo S."/>
            <person name="Pangilinan J."/>
            <person name="Riley R."/>
            <person name="Labutti K."/>
            <person name="Andreopoulos B."/>
            <person name="Lipzen A."/>
            <person name="Chen C."/>
            <person name="Yanf M."/>
            <person name="Daum C."/>
            <person name="Ng V."/>
            <person name="Clum A."/>
            <person name="Ohm R."/>
            <person name="Martin F."/>
            <person name="Silar P."/>
            <person name="Natvig D."/>
            <person name="Lalanne C."/>
            <person name="Gautier V."/>
            <person name="Ament-Velasquez S.L."/>
            <person name="Kruys A."/>
            <person name="Hutchinson M.I."/>
            <person name="Powell A.J."/>
            <person name="Barry K."/>
            <person name="Miller A.N."/>
            <person name="Grigoriev I.V."/>
            <person name="Debuchy R."/>
            <person name="Gladieux P."/>
            <person name="Thoren M.H."/>
            <person name="Johannesson H."/>
        </authorList>
    </citation>
    <scope>NUCLEOTIDE SEQUENCE</scope>
    <source>
        <strain evidence="2">CBS 141.50</strain>
    </source>
</reference>
<reference evidence="2" key="1">
    <citation type="journal article" date="2023" name="Mol. Phylogenet. Evol.">
        <title>Genome-scale phylogeny and comparative genomics of the fungal order Sordariales.</title>
        <authorList>
            <person name="Hensen N."/>
            <person name="Bonometti L."/>
            <person name="Westerberg I."/>
            <person name="Brannstrom I.O."/>
            <person name="Guillou S."/>
            <person name="Cros-Aarteil S."/>
            <person name="Calhoun S."/>
            <person name="Haridas S."/>
            <person name="Kuo A."/>
            <person name="Mondo S."/>
            <person name="Pangilinan J."/>
            <person name="Riley R."/>
            <person name="LaButti K."/>
            <person name="Andreopoulos B."/>
            <person name="Lipzen A."/>
            <person name="Chen C."/>
            <person name="Yan M."/>
            <person name="Daum C."/>
            <person name="Ng V."/>
            <person name="Clum A."/>
            <person name="Steindorff A."/>
            <person name="Ohm R.A."/>
            <person name="Martin F."/>
            <person name="Silar P."/>
            <person name="Natvig D.O."/>
            <person name="Lalanne C."/>
            <person name="Gautier V."/>
            <person name="Ament-Velasquez S.L."/>
            <person name="Kruys A."/>
            <person name="Hutchinson M.I."/>
            <person name="Powell A.J."/>
            <person name="Barry K."/>
            <person name="Miller A.N."/>
            <person name="Grigoriev I.V."/>
            <person name="Debuchy R."/>
            <person name="Gladieux P."/>
            <person name="Hiltunen Thoren M."/>
            <person name="Johannesson H."/>
        </authorList>
    </citation>
    <scope>NUCLEOTIDE SEQUENCE</scope>
    <source>
        <strain evidence="2">CBS 141.50</strain>
    </source>
</reference>
<feature type="compositionally biased region" description="Polar residues" evidence="1">
    <location>
        <begin position="417"/>
        <end position="427"/>
    </location>
</feature>
<evidence type="ECO:0008006" key="4">
    <source>
        <dbReference type="Google" id="ProtNLM"/>
    </source>
</evidence>
<dbReference type="InterPro" id="IPR052090">
    <property type="entry name" value="Cytolytic_pore-forming_toxin"/>
</dbReference>
<comment type="caution">
    <text evidence="2">The sequence shown here is derived from an EMBL/GenBank/DDBJ whole genome shotgun (WGS) entry which is preliminary data.</text>
</comment>
<proteinExistence type="predicted"/>
<dbReference type="EMBL" id="MU853565">
    <property type="protein sequence ID" value="KAK4145847.1"/>
    <property type="molecule type" value="Genomic_DNA"/>
</dbReference>
<dbReference type="PANTHER" id="PTHR31594:SF14">
    <property type="entry name" value="FIBRONECTIN TYPE-III DOMAIN-CONTAINING PROTEIN"/>
    <property type="match status" value="1"/>
</dbReference>